<dbReference type="PROSITE" id="PS01016">
    <property type="entry name" value="GLYCOPROTEASE"/>
    <property type="match status" value="1"/>
</dbReference>
<dbReference type="EC" id="2.3.1.234" evidence="7"/>
<evidence type="ECO:0000256" key="7">
    <source>
        <dbReference type="HAMAP-Rule" id="MF_01445"/>
    </source>
</evidence>
<dbReference type="EMBL" id="RQGF01000043">
    <property type="protein sequence ID" value="TGL57581.1"/>
    <property type="molecule type" value="Genomic_DNA"/>
</dbReference>
<dbReference type="PANTHER" id="PTHR11735">
    <property type="entry name" value="TRNA N6-ADENOSINE THREONYLCARBAMOYLTRANSFERASE"/>
    <property type="match status" value="1"/>
</dbReference>
<comment type="caution">
    <text evidence="9">The sequence shown here is derived from an EMBL/GenBank/DDBJ whole genome shotgun (WGS) entry which is preliminary data.</text>
</comment>
<comment type="subcellular location">
    <subcellularLocation>
        <location evidence="7">Cytoplasm</location>
    </subcellularLocation>
</comment>
<sequence>MIGLGIETSCDETSLGIVKDGKELLSLKIFSQIDLHKPFRGIVPEIASRAHLEKINPLLSEVLEESKLKLSDLDYVAVTRSPGLTGSLMIGAQLARSIHAIHGTPIVPLCHLQAHFAVLQLEGVEPVFPVLGLLLSGGNSAIYKIPHFGKMEVVGDTMDDALGEAFDKVAGLLSLPYPGGPPIEKEASKYNPSPKEKDLLPPLLRNLEQDRVAFSFSGLKTAVSHLIAKQPDLSVPAVCYHFQKTAFELVERNLKRAVSITGIKRIVAGGGVLANSTLRARLSGFAKKNSLEFFSPQKKIYCTDNGAMVATLGYYLFQQGYSKSLDFTVSPVRQETYI</sequence>
<feature type="binding site" evidence="7">
    <location>
        <position position="115"/>
    </location>
    <ligand>
        <name>Fe cation</name>
        <dbReference type="ChEBI" id="CHEBI:24875"/>
    </ligand>
</feature>
<comment type="similarity">
    <text evidence="7">Belongs to the KAE1 / TsaD family.</text>
</comment>
<dbReference type="Gene3D" id="3.30.420.40">
    <property type="match status" value="2"/>
</dbReference>
<feature type="binding site" evidence="7">
    <location>
        <position position="111"/>
    </location>
    <ligand>
        <name>Fe cation</name>
        <dbReference type="ChEBI" id="CHEBI:24875"/>
    </ligand>
</feature>
<dbReference type="InterPro" id="IPR022450">
    <property type="entry name" value="TsaD"/>
</dbReference>
<dbReference type="Pfam" id="PF00814">
    <property type="entry name" value="TsaD"/>
    <property type="match status" value="1"/>
</dbReference>
<evidence type="ECO:0000256" key="3">
    <source>
        <dbReference type="ARBA" id="ARBA00022723"/>
    </source>
</evidence>
<organism evidence="9 10">
    <name type="scientific">Leptospira sarikeiensis</name>
    <dbReference type="NCBI Taxonomy" id="2484943"/>
    <lineage>
        <taxon>Bacteria</taxon>
        <taxon>Pseudomonadati</taxon>
        <taxon>Spirochaetota</taxon>
        <taxon>Spirochaetia</taxon>
        <taxon>Leptospirales</taxon>
        <taxon>Leptospiraceae</taxon>
        <taxon>Leptospira</taxon>
    </lineage>
</organism>
<feature type="binding site" evidence="7">
    <location>
        <position position="275"/>
    </location>
    <ligand>
        <name>substrate</name>
    </ligand>
</feature>
<evidence type="ECO:0000313" key="9">
    <source>
        <dbReference type="EMBL" id="TGL57581.1"/>
    </source>
</evidence>
<dbReference type="GO" id="GO:0005506">
    <property type="term" value="F:iron ion binding"/>
    <property type="evidence" value="ECO:0007669"/>
    <property type="project" value="UniProtKB-UniRule"/>
</dbReference>
<dbReference type="OrthoDB" id="9806197at2"/>
<keyword evidence="7" id="KW-0963">Cytoplasm</keyword>
<comment type="catalytic activity">
    <reaction evidence="6 7">
        <text>L-threonylcarbamoyladenylate + adenosine(37) in tRNA = N(6)-L-threonylcarbamoyladenosine(37) in tRNA + AMP + H(+)</text>
        <dbReference type="Rhea" id="RHEA:37059"/>
        <dbReference type="Rhea" id="RHEA-COMP:10162"/>
        <dbReference type="Rhea" id="RHEA-COMP:10163"/>
        <dbReference type="ChEBI" id="CHEBI:15378"/>
        <dbReference type="ChEBI" id="CHEBI:73682"/>
        <dbReference type="ChEBI" id="CHEBI:74411"/>
        <dbReference type="ChEBI" id="CHEBI:74418"/>
        <dbReference type="ChEBI" id="CHEBI:456215"/>
        <dbReference type="EC" id="2.3.1.234"/>
    </reaction>
</comment>
<dbReference type="NCBIfam" id="TIGR03723">
    <property type="entry name" value="T6A_TsaD_YgjD"/>
    <property type="match status" value="1"/>
</dbReference>
<dbReference type="GO" id="GO:0005737">
    <property type="term" value="C:cytoplasm"/>
    <property type="evidence" value="ECO:0007669"/>
    <property type="project" value="UniProtKB-SubCell"/>
</dbReference>
<proteinExistence type="inferred from homology"/>
<evidence type="ECO:0000256" key="2">
    <source>
        <dbReference type="ARBA" id="ARBA00022694"/>
    </source>
</evidence>
<comment type="function">
    <text evidence="7">Required for the formation of a threonylcarbamoyl group on adenosine at position 37 (t(6)A37) in tRNAs that read codons beginning with adenine. Is involved in the transfer of the threonylcarbamoyl moiety of threonylcarbamoyl-AMP (TC-AMP) to the N6 group of A37, together with TsaE and TsaB. TsaD likely plays a direct catalytic role in this reaction.</text>
</comment>
<dbReference type="GO" id="GO:0061711">
    <property type="term" value="F:tRNA N(6)-L-threonylcarbamoyladenine synthase activity"/>
    <property type="evidence" value="ECO:0007669"/>
    <property type="project" value="UniProtKB-EC"/>
</dbReference>
<evidence type="ECO:0000256" key="4">
    <source>
        <dbReference type="ARBA" id="ARBA00023004"/>
    </source>
</evidence>
<reference evidence="9" key="1">
    <citation type="journal article" date="2019" name="PLoS Negl. Trop. Dis.">
        <title>Revisiting the worldwide diversity of Leptospira species in the environment.</title>
        <authorList>
            <person name="Vincent A.T."/>
            <person name="Schiettekatte O."/>
            <person name="Bourhy P."/>
            <person name="Veyrier F.J."/>
            <person name="Picardeau M."/>
        </authorList>
    </citation>
    <scope>NUCLEOTIDE SEQUENCE [LARGE SCALE GENOMIC DNA]</scope>
    <source>
        <strain evidence="9">201702455</strain>
    </source>
</reference>
<comment type="cofactor">
    <cofactor evidence="7">
        <name>Fe(2+)</name>
        <dbReference type="ChEBI" id="CHEBI:29033"/>
    </cofactor>
    <text evidence="7">Binds 1 Fe(2+) ion per subunit.</text>
</comment>
<dbReference type="AlphaFoldDB" id="A0A4R9JZB1"/>
<feature type="binding site" evidence="7">
    <location>
        <begin position="134"/>
        <end position="138"/>
    </location>
    <ligand>
        <name>substrate</name>
    </ligand>
</feature>
<evidence type="ECO:0000313" key="10">
    <source>
        <dbReference type="Proteomes" id="UP000297762"/>
    </source>
</evidence>
<feature type="binding site" evidence="7">
    <location>
        <position position="304"/>
    </location>
    <ligand>
        <name>Fe cation</name>
        <dbReference type="ChEBI" id="CHEBI:24875"/>
    </ligand>
</feature>
<dbReference type="FunFam" id="3.30.420.40:FF:000012">
    <property type="entry name" value="tRNA N6-adenosine threonylcarbamoyltransferase"/>
    <property type="match status" value="1"/>
</dbReference>
<evidence type="ECO:0000256" key="1">
    <source>
        <dbReference type="ARBA" id="ARBA00022679"/>
    </source>
</evidence>
<keyword evidence="3 7" id="KW-0479">Metal-binding</keyword>
<dbReference type="SUPFAM" id="SSF53067">
    <property type="entry name" value="Actin-like ATPase domain"/>
    <property type="match status" value="1"/>
</dbReference>
<keyword evidence="4 7" id="KW-0408">Iron</keyword>
<dbReference type="Proteomes" id="UP000297762">
    <property type="component" value="Unassembled WGS sequence"/>
</dbReference>
<dbReference type="InterPro" id="IPR043129">
    <property type="entry name" value="ATPase_NBD"/>
</dbReference>
<protein>
    <recommendedName>
        <fullName evidence="7">tRNA N6-adenosine threonylcarbamoyltransferase</fullName>
        <ecNumber evidence="7">2.3.1.234</ecNumber>
    </recommendedName>
    <alternativeName>
        <fullName evidence="7">N6-L-threonylcarbamoyladenine synthase</fullName>
        <shortName evidence="7">t(6)A synthase</shortName>
    </alternativeName>
    <alternativeName>
        <fullName evidence="7">t(6)A37 threonylcarbamoyladenosine biosynthesis protein TsaD</fullName>
    </alternativeName>
    <alternativeName>
        <fullName evidence="7">tRNA threonylcarbamoyladenosine biosynthesis protein TsaD</fullName>
    </alternativeName>
</protein>
<dbReference type="InterPro" id="IPR017861">
    <property type="entry name" value="KAE1/TsaD"/>
</dbReference>
<dbReference type="HAMAP" id="MF_01445">
    <property type="entry name" value="TsaD"/>
    <property type="match status" value="1"/>
</dbReference>
<feature type="binding site" evidence="7">
    <location>
        <position position="167"/>
    </location>
    <ligand>
        <name>substrate</name>
    </ligand>
</feature>
<feature type="binding site" evidence="7">
    <location>
        <position position="184"/>
    </location>
    <ligand>
        <name>substrate</name>
    </ligand>
</feature>
<dbReference type="RefSeq" id="WP_135651479.1">
    <property type="nucleotide sequence ID" value="NZ_RQGF01000043.1"/>
</dbReference>
<keyword evidence="2 7" id="KW-0819">tRNA processing</keyword>
<keyword evidence="10" id="KW-1185">Reference proteome</keyword>
<dbReference type="GO" id="GO:0002949">
    <property type="term" value="P:tRNA threonylcarbamoyladenosine modification"/>
    <property type="evidence" value="ECO:0007669"/>
    <property type="project" value="UniProtKB-UniRule"/>
</dbReference>
<dbReference type="InterPro" id="IPR000905">
    <property type="entry name" value="Gcp-like_dom"/>
</dbReference>
<dbReference type="InterPro" id="IPR017860">
    <property type="entry name" value="Peptidase_M22_CS"/>
</dbReference>
<evidence type="ECO:0000256" key="5">
    <source>
        <dbReference type="ARBA" id="ARBA00023315"/>
    </source>
</evidence>
<dbReference type="NCBIfam" id="TIGR00329">
    <property type="entry name" value="gcp_kae1"/>
    <property type="match status" value="1"/>
</dbReference>
<evidence type="ECO:0000259" key="8">
    <source>
        <dbReference type="Pfam" id="PF00814"/>
    </source>
</evidence>
<keyword evidence="1 7" id="KW-0808">Transferase</keyword>
<feature type="binding site" evidence="7">
    <location>
        <position position="180"/>
    </location>
    <ligand>
        <name>substrate</name>
    </ligand>
</feature>
<keyword evidence="5 7" id="KW-0012">Acyltransferase</keyword>
<feature type="domain" description="Gcp-like" evidence="8">
    <location>
        <begin position="24"/>
        <end position="310"/>
    </location>
</feature>
<gene>
    <name evidence="7 9" type="primary">tsaD</name>
    <name evidence="9" type="ORF">EHQ64_19480</name>
</gene>
<name>A0A4R9JZB1_9LEPT</name>
<accession>A0A4R9JZB1</accession>
<dbReference type="PRINTS" id="PR00789">
    <property type="entry name" value="OSIALOPTASE"/>
</dbReference>
<evidence type="ECO:0000256" key="6">
    <source>
        <dbReference type="ARBA" id="ARBA00048117"/>
    </source>
</evidence>
<dbReference type="PANTHER" id="PTHR11735:SF6">
    <property type="entry name" value="TRNA N6-ADENOSINE THREONYLCARBAMOYLTRANSFERASE, MITOCHONDRIAL"/>
    <property type="match status" value="1"/>
</dbReference>